<dbReference type="InterPro" id="IPR004107">
    <property type="entry name" value="Integrase_SAM-like_N"/>
</dbReference>
<dbReference type="Gene3D" id="1.10.150.130">
    <property type="match status" value="1"/>
</dbReference>
<accession>A0A1D8IJH5</accession>
<feature type="domain" description="Tyr recombinase" evidence="7">
    <location>
        <begin position="120"/>
        <end position="333"/>
    </location>
</feature>
<reference evidence="10" key="1">
    <citation type="submission" date="2016-09" db="EMBL/GenBank/DDBJ databases">
        <title>Acidihalobacter prosperus F5.</title>
        <authorList>
            <person name="Khaleque H.N."/>
            <person name="Ramsay J.P."/>
            <person name="Kaksonen A.H."/>
            <person name="Boxall N.J."/>
            <person name="Watkin E.L.J."/>
        </authorList>
    </citation>
    <scope>NUCLEOTIDE SEQUENCE [LARGE SCALE GENOMIC DNA]</scope>
    <source>
        <strain evidence="10">F5</strain>
    </source>
</reference>
<feature type="region of interest" description="Disordered" evidence="6">
    <location>
        <begin position="1"/>
        <end position="23"/>
    </location>
</feature>
<evidence type="ECO:0000256" key="6">
    <source>
        <dbReference type="SAM" id="MobiDB-lite"/>
    </source>
</evidence>
<dbReference type="Pfam" id="PF13495">
    <property type="entry name" value="Phage_int_SAM_4"/>
    <property type="match status" value="1"/>
</dbReference>
<dbReference type="InterPro" id="IPR010998">
    <property type="entry name" value="Integrase_recombinase_N"/>
</dbReference>
<evidence type="ECO:0000259" key="7">
    <source>
        <dbReference type="PROSITE" id="PS51898"/>
    </source>
</evidence>
<dbReference type="InterPro" id="IPR002104">
    <property type="entry name" value="Integrase_catalytic"/>
</dbReference>
<dbReference type="InterPro" id="IPR011010">
    <property type="entry name" value="DNA_brk_join_enz"/>
</dbReference>
<keyword evidence="10" id="KW-1185">Reference proteome</keyword>
<evidence type="ECO:0000256" key="2">
    <source>
        <dbReference type="ARBA" id="ARBA00022908"/>
    </source>
</evidence>
<sequence>MSSQQPHPINTRKHTSDANSKPKLLDQVRERLRTLHYSIRTEAVYVDWARRYILFHGKRHPRELGAAEIEAFLSHLAVEGRVSASTQNQAKSALLFLYREVLGIKLPWLDGVTSAKRGERLPVVLTKREVEAVLGRLIGIHSLLARLLYGTGMRLMEGIRLRVKDVDFERGEIVVREGKGNKDRVTMLPTRLADELRAHLAQVKTLHENDLAQGFGEVYLPFALARKYPGAGREWGWQYVFPSVKRSIDPRSGIERRHHLDEKGIQRAMKQAVRDAGIVKQATPHTLRHSFATHLLQSGYDIRTVQELLGHRHVETTMRYTHVLNKGGRGVVSPLDV</sequence>
<comment type="similarity">
    <text evidence="1">Belongs to the 'phage' integrase family.</text>
</comment>
<dbReference type="InterPro" id="IPR044068">
    <property type="entry name" value="CB"/>
</dbReference>
<dbReference type="InterPro" id="IPR050090">
    <property type="entry name" value="Tyrosine_recombinase_XerCD"/>
</dbReference>
<gene>
    <name evidence="9" type="ORF">BI364_00095</name>
</gene>
<dbReference type="PANTHER" id="PTHR30349:SF64">
    <property type="entry name" value="PROPHAGE INTEGRASE INTD-RELATED"/>
    <property type="match status" value="1"/>
</dbReference>
<dbReference type="Pfam" id="PF00589">
    <property type="entry name" value="Phage_integrase"/>
    <property type="match status" value="1"/>
</dbReference>
<dbReference type="InterPro" id="IPR011946">
    <property type="entry name" value="Integrase_integron-type"/>
</dbReference>
<keyword evidence="4" id="KW-0233">DNA recombination</keyword>
<dbReference type="Proteomes" id="UP000095401">
    <property type="component" value="Chromosome"/>
</dbReference>
<dbReference type="GO" id="GO:0003677">
    <property type="term" value="F:DNA binding"/>
    <property type="evidence" value="ECO:0007669"/>
    <property type="project" value="UniProtKB-UniRule"/>
</dbReference>
<dbReference type="SUPFAM" id="SSF56349">
    <property type="entry name" value="DNA breaking-rejoining enzymes"/>
    <property type="match status" value="1"/>
</dbReference>
<evidence type="ECO:0000259" key="8">
    <source>
        <dbReference type="PROSITE" id="PS51900"/>
    </source>
</evidence>
<dbReference type="Gene3D" id="1.10.443.10">
    <property type="entry name" value="Intergrase catalytic core"/>
    <property type="match status" value="1"/>
</dbReference>
<evidence type="ECO:0000313" key="10">
    <source>
        <dbReference type="Proteomes" id="UP000095401"/>
    </source>
</evidence>
<dbReference type="AlphaFoldDB" id="A0A1D8IJH5"/>
<organism evidence="9 10">
    <name type="scientific">Acidihalobacter yilgarnensis</name>
    <dbReference type="NCBI Taxonomy" id="2819280"/>
    <lineage>
        <taxon>Bacteria</taxon>
        <taxon>Pseudomonadati</taxon>
        <taxon>Pseudomonadota</taxon>
        <taxon>Gammaproteobacteria</taxon>
        <taxon>Chromatiales</taxon>
        <taxon>Ectothiorhodospiraceae</taxon>
        <taxon>Acidihalobacter</taxon>
    </lineage>
</organism>
<keyword evidence="3 5" id="KW-0238">DNA-binding</keyword>
<evidence type="ECO:0000313" key="9">
    <source>
        <dbReference type="EMBL" id="AOU96632.1"/>
    </source>
</evidence>
<evidence type="ECO:0000256" key="4">
    <source>
        <dbReference type="ARBA" id="ARBA00023172"/>
    </source>
</evidence>
<dbReference type="PROSITE" id="PS51898">
    <property type="entry name" value="TYR_RECOMBINASE"/>
    <property type="match status" value="1"/>
</dbReference>
<dbReference type="CDD" id="cd01193">
    <property type="entry name" value="INT_IntI_C"/>
    <property type="match status" value="1"/>
</dbReference>
<dbReference type="PROSITE" id="PS51900">
    <property type="entry name" value="CB"/>
    <property type="match status" value="1"/>
</dbReference>
<protein>
    <submittedName>
        <fullName evidence="9">Integrase</fullName>
    </submittedName>
</protein>
<evidence type="ECO:0000256" key="3">
    <source>
        <dbReference type="ARBA" id="ARBA00023125"/>
    </source>
</evidence>
<proteinExistence type="inferred from homology"/>
<keyword evidence="2" id="KW-0229">DNA integration</keyword>
<dbReference type="EMBL" id="CP017415">
    <property type="protein sequence ID" value="AOU96632.1"/>
    <property type="molecule type" value="Genomic_DNA"/>
</dbReference>
<evidence type="ECO:0000256" key="5">
    <source>
        <dbReference type="PROSITE-ProRule" id="PRU01248"/>
    </source>
</evidence>
<dbReference type="InterPro" id="IPR013762">
    <property type="entry name" value="Integrase-like_cat_sf"/>
</dbReference>
<dbReference type="NCBIfam" id="TIGR02249">
    <property type="entry name" value="integrase_gron"/>
    <property type="match status" value="1"/>
</dbReference>
<dbReference type="KEGG" id="aprs:BI364_00095"/>
<dbReference type="GO" id="GO:0006310">
    <property type="term" value="P:DNA recombination"/>
    <property type="evidence" value="ECO:0007669"/>
    <property type="project" value="UniProtKB-KW"/>
</dbReference>
<feature type="domain" description="Core-binding (CB)" evidence="8">
    <location>
        <begin position="22"/>
        <end position="102"/>
    </location>
</feature>
<evidence type="ECO:0000256" key="1">
    <source>
        <dbReference type="ARBA" id="ARBA00008857"/>
    </source>
</evidence>
<dbReference type="PANTHER" id="PTHR30349">
    <property type="entry name" value="PHAGE INTEGRASE-RELATED"/>
    <property type="match status" value="1"/>
</dbReference>
<name>A0A1D8IJH5_9GAMM</name>
<dbReference type="GO" id="GO:0015074">
    <property type="term" value="P:DNA integration"/>
    <property type="evidence" value="ECO:0007669"/>
    <property type="project" value="UniProtKB-KW"/>
</dbReference>
<dbReference type="RefSeq" id="WP_070077026.1">
    <property type="nucleotide sequence ID" value="NZ_CP017415.1"/>
</dbReference>